<organism evidence="7 8">
    <name type="scientific">Velocimicrobium porci</name>
    <dbReference type="NCBI Taxonomy" id="2606634"/>
    <lineage>
        <taxon>Bacteria</taxon>
        <taxon>Bacillati</taxon>
        <taxon>Bacillota</taxon>
        <taxon>Clostridia</taxon>
        <taxon>Lachnospirales</taxon>
        <taxon>Lachnospiraceae</taxon>
        <taxon>Velocimicrobium</taxon>
    </lineage>
</organism>
<dbReference type="SUPFAM" id="SSF64518">
    <property type="entry name" value="Phase 1 flagellin"/>
    <property type="match status" value="1"/>
</dbReference>
<evidence type="ECO:0000256" key="2">
    <source>
        <dbReference type="ARBA" id="ARBA00020110"/>
    </source>
</evidence>
<feature type="domain" description="Flagellin N-terminal" evidence="5">
    <location>
        <begin position="3"/>
        <end position="139"/>
    </location>
</feature>
<comment type="subcellular location">
    <subcellularLocation>
        <location evidence="4">Secreted</location>
    </subcellularLocation>
    <subcellularLocation>
        <location evidence="4">Bacterial flagellum</location>
    </subcellularLocation>
</comment>
<evidence type="ECO:0000256" key="3">
    <source>
        <dbReference type="ARBA" id="ARBA00023143"/>
    </source>
</evidence>
<name>A0A6L5XYW9_9FIRM</name>
<comment type="function">
    <text evidence="4">Flagellin is the subunit protein which polymerizes to form the filaments of bacterial flagella.</text>
</comment>
<dbReference type="EMBL" id="VUMT01000012">
    <property type="protein sequence ID" value="MSS64050.1"/>
    <property type="molecule type" value="Genomic_DNA"/>
</dbReference>
<dbReference type="Gene3D" id="6.10.10.10">
    <property type="entry name" value="Flagellar export chaperone, C-terminal domain"/>
    <property type="match status" value="1"/>
</dbReference>
<evidence type="ECO:0000313" key="7">
    <source>
        <dbReference type="EMBL" id="MSS64050.1"/>
    </source>
</evidence>
<proteinExistence type="inferred from homology"/>
<dbReference type="PANTHER" id="PTHR42792:SF2">
    <property type="entry name" value="FLAGELLIN"/>
    <property type="match status" value="1"/>
</dbReference>
<dbReference type="Gene3D" id="3.30.70.2120">
    <property type="match status" value="1"/>
</dbReference>
<keyword evidence="8" id="KW-1185">Reference proteome</keyword>
<dbReference type="Pfam" id="PF00669">
    <property type="entry name" value="Flagellin_N"/>
    <property type="match status" value="1"/>
</dbReference>
<protein>
    <recommendedName>
        <fullName evidence="2 4">Flagellin</fullName>
    </recommendedName>
</protein>
<feature type="domain" description="Flagellin C-terminal" evidence="6">
    <location>
        <begin position="617"/>
        <end position="701"/>
    </location>
</feature>
<evidence type="ECO:0000313" key="8">
    <source>
        <dbReference type="Proteomes" id="UP000482209"/>
    </source>
</evidence>
<sequence>MIIQHNMQAANANRMLGNIVTNQSKSTEKLSSGYRINRAGDDAAGLAISEKMRGQIRGLTKASTNAQDGISMIQTAEGALTETHSILQRMRELSVQAANDTNTDDDRTQIQNEIDKLTQEVDRIANTTEFNTKKLLDGSRQGSVNEKAGSTNIDGTFGNGNVSAAITTDGSAKAAFTDVIRIEVTQDFTDGQSTKGTSKLSNEQINKINQLITTAGAVTLDPVLQEAAGVSITGVYSADKSTEENIAGALGAAKGVLSTLESAAATSSTAVSENKEAVVKTVDNILKLAEITKAANGDTFLKAGVTKEDLTNAVNKYIDALVKDGKAAGAGDSNEIKAANTELKGLFDTANTQNIGKAVAATSVDVAAKHKKGDGTDVALVQSGALATTDNLSKAATDTFGLLDTFAKSVASTAITNNVNQAKVAQVQDVVDVLGNTELATAIVDYKKAVSDKAAADANANATDKLKEEAQAKVDSTKAQLDKLNTDKSVIDVKDLFGNTADSAAFKISDAVDKNNELKITLKNKSGDDTVITISNANKLKAGDVLTITSDAMVESKQAETGKDAFHLQVGANAGQEVALGINSMKAKDLNIVQTKDGVEGESLKVTSQADASLAVKAYDMAIQKVSTERAKMGATQNRLEHTIANLDTSAENLQSAESRIRDVNMAKEMVDYSKNNILQQAAQSMLAQANQSTQGVLSLLR</sequence>
<dbReference type="Pfam" id="PF00700">
    <property type="entry name" value="Flagellin_C"/>
    <property type="match status" value="1"/>
</dbReference>
<accession>A0A6L5XYW9</accession>
<dbReference type="GO" id="GO:0005576">
    <property type="term" value="C:extracellular region"/>
    <property type="evidence" value="ECO:0007669"/>
    <property type="project" value="UniProtKB-SubCell"/>
</dbReference>
<keyword evidence="4" id="KW-0964">Secreted</keyword>
<dbReference type="InterPro" id="IPR042187">
    <property type="entry name" value="Flagellin_C_sub2"/>
</dbReference>
<reference evidence="7 8" key="1">
    <citation type="submission" date="2019-08" db="EMBL/GenBank/DDBJ databases">
        <title>In-depth cultivation of the pig gut microbiome towards novel bacterial diversity and tailored functional studies.</title>
        <authorList>
            <person name="Wylensek D."/>
            <person name="Hitch T.C.A."/>
            <person name="Clavel T."/>
        </authorList>
    </citation>
    <scope>NUCLEOTIDE SEQUENCE [LARGE SCALE GENOMIC DNA]</scope>
    <source>
        <strain evidence="7 8">WCA-693-APC-MOT-I</strain>
    </source>
</reference>
<dbReference type="InterPro" id="IPR001029">
    <property type="entry name" value="Flagellin_N"/>
</dbReference>
<evidence type="ECO:0000256" key="4">
    <source>
        <dbReference type="RuleBase" id="RU362073"/>
    </source>
</evidence>
<dbReference type="Gene3D" id="1.20.1330.10">
    <property type="entry name" value="f41 fragment of flagellin, N-terminal domain"/>
    <property type="match status" value="2"/>
</dbReference>
<dbReference type="GO" id="GO:0009288">
    <property type="term" value="C:bacterial-type flagellum"/>
    <property type="evidence" value="ECO:0007669"/>
    <property type="project" value="UniProtKB-SubCell"/>
</dbReference>
<dbReference type="InterPro" id="IPR001492">
    <property type="entry name" value="Flagellin"/>
</dbReference>
<gene>
    <name evidence="7" type="ORF">FYJ58_09200</name>
</gene>
<evidence type="ECO:0000259" key="5">
    <source>
        <dbReference type="Pfam" id="PF00669"/>
    </source>
</evidence>
<comment type="caution">
    <text evidence="7">The sequence shown here is derived from an EMBL/GenBank/DDBJ whole genome shotgun (WGS) entry which is preliminary data.</text>
</comment>
<evidence type="ECO:0000259" key="6">
    <source>
        <dbReference type="Pfam" id="PF00700"/>
    </source>
</evidence>
<evidence type="ECO:0000256" key="1">
    <source>
        <dbReference type="ARBA" id="ARBA00005709"/>
    </source>
</evidence>
<dbReference type="AlphaFoldDB" id="A0A6L5XYW9"/>
<comment type="similarity">
    <text evidence="1 4">Belongs to the bacterial flagellin family.</text>
</comment>
<dbReference type="PANTHER" id="PTHR42792">
    <property type="entry name" value="FLAGELLIN"/>
    <property type="match status" value="1"/>
</dbReference>
<keyword evidence="3 4" id="KW-0975">Bacterial flagellum</keyword>
<dbReference type="GO" id="GO:0005198">
    <property type="term" value="F:structural molecule activity"/>
    <property type="evidence" value="ECO:0007669"/>
    <property type="project" value="UniProtKB-UniRule"/>
</dbReference>
<dbReference type="InterPro" id="IPR046358">
    <property type="entry name" value="Flagellin_C"/>
</dbReference>
<dbReference type="Proteomes" id="UP000482209">
    <property type="component" value="Unassembled WGS sequence"/>
</dbReference>
<dbReference type="PRINTS" id="PR00207">
    <property type="entry name" value="FLAGELLIN"/>
</dbReference>